<sequence>MLLPNSAHHVTGLKPECSPWALDVFNDKKKGGPPLHRLWVMSHFNRATSLKDHRGSYKETRLQLKPSLTTNQRDVLIWSHYTHAKSETVTDNESGQCDMTDKARGSAQLCNVSGGQEFLPGLFIHTAIVSRQYRRRCEHALLEGFARLTESLVLSRDRSAVSTIQGALSAGVWRVFRNHGNLTESTATALTNTRHLRYQVRWEVVGGGGDMSHQARHQGMQRVRQMGVHTILFVATQIHSASPALTFCVNALCWQASSLTASQIQQSQGVRVNRPQRQGPAPPHRDQICTQEPSRWDFSHSRSCGPARKPKSPDPTANRDYCYTLLNINSRF</sequence>
<accession>A0A8T2N464</accession>
<organism evidence="2 3">
    <name type="scientific">Albula glossodonta</name>
    <name type="common">roundjaw bonefish</name>
    <dbReference type="NCBI Taxonomy" id="121402"/>
    <lineage>
        <taxon>Eukaryota</taxon>
        <taxon>Metazoa</taxon>
        <taxon>Chordata</taxon>
        <taxon>Craniata</taxon>
        <taxon>Vertebrata</taxon>
        <taxon>Euteleostomi</taxon>
        <taxon>Actinopterygii</taxon>
        <taxon>Neopterygii</taxon>
        <taxon>Teleostei</taxon>
        <taxon>Albuliformes</taxon>
        <taxon>Albulidae</taxon>
        <taxon>Albula</taxon>
    </lineage>
</organism>
<evidence type="ECO:0000313" key="3">
    <source>
        <dbReference type="Proteomes" id="UP000824540"/>
    </source>
</evidence>
<dbReference type="AlphaFoldDB" id="A0A8T2N464"/>
<evidence type="ECO:0000313" key="2">
    <source>
        <dbReference type="EMBL" id="KAG9333281.1"/>
    </source>
</evidence>
<dbReference type="EMBL" id="JAFBMS010000207">
    <property type="protein sequence ID" value="KAG9333281.1"/>
    <property type="molecule type" value="Genomic_DNA"/>
</dbReference>
<keyword evidence="3" id="KW-1185">Reference proteome</keyword>
<name>A0A8T2N464_9TELE</name>
<proteinExistence type="predicted"/>
<protein>
    <submittedName>
        <fullName evidence="2">Uncharacterized protein</fullName>
    </submittedName>
</protein>
<feature type="region of interest" description="Disordered" evidence="1">
    <location>
        <begin position="267"/>
        <end position="316"/>
    </location>
</feature>
<comment type="caution">
    <text evidence="2">The sequence shown here is derived from an EMBL/GenBank/DDBJ whole genome shotgun (WGS) entry which is preliminary data.</text>
</comment>
<dbReference type="Proteomes" id="UP000824540">
    <property type="component" value="Unassembled WGS sequence"/>
</dbReference>
<gene>
    <name evidence="2" type="ORF">JZ751_012868</name>
</gene>
<evidence type="ECO:0000256" key="1">
    <source>
        <dbReference type="SAM" id="MobiDB-lite"/>
    </source>
</evidence>
<reference evidence="2" key="1">
    <citation type="thesis" date="2021" institute="BYU ScholarsArchive" country="Provo, UT, USA">
        <title>Applications of and Algorithms for Genome Assembly and Genomic Analyses with an Emphasis on Marine Teleosts.</title>
        <authorList>
            <person name="Pickett B.D."/>
        </authorList>
    </citation>
    <scope>NUCLEOTIDE SEQUENCE</scope>
    <source>
        <strain evidence="2">HI-2016</strain>
    </source>
</reference>